<dbReference type="GO" id="GO:0000288">
    <property type="term" value="P:nuclear-transcribed mRNA catabolic process, deadenylation-dependent decay"/>
    <property type="evidence" value="ECO:0007669"/>
    <property type="project" value="TreeGrafter"/>
</dbReference>
<dbReference type="InterPro" id="IPR048575">
    <property type="entry name" value="Roquin_1_2-like_ROQ"/>
</dbReference>
<dbReference type="InterPro" id="IPR052249">
    <property type="entry name" value="Roquin_domain"/>
</dbReference>
<evidence type="ECO:0000313" key="10">
    <source>
        <dbReference type="Proteomes" id="UP000285301"/>
    </source>
</evidence>
<sequence length="660" mass="73169">MPLATPSNDFMQCPVCFNKFSLQRKPVTLLCSHTCCLSCLTSLQNCPFDQSVINLDLPENEAILALLTNNRMLFDEISRKLSNSRFFDLNSHDIIYYRQSVECIKQMALLLQPQPSTMNLSRPMQRKLISLLHCQLVEGEGRSRAARNARSIGERALSELLIKHQDPHTLSAKLWAAVRSRGCQFLGPAMQEEVLRLVLLALEDGSALSRKVLVMFVVQRLSPHFPHQASKTAIGHVIQLLYRASCFKLTKREGDSSLMQLKDEYCSYEALRREHDTQIISIALEAGLRISPDQCSSLLYGDTAHKSHMQSIIDKLQSTQSFHQSIQELVIALQRTGDPANLSSLKEHFERLAQFDPSPKNESYSHPTHEELSKILESSKIITLRLVEFLQQNGGNMFKSGYRSQNGNSLKSRISRPKPSFTNKMPLSSSPGHVIDYHIPGGREVCHPLSVPPIRVLTPTSPMTLVKSPILSPSSFQTIDQSQNSIHLAAVPTIIVGAAAAAGDPSIGAELMKNDEDKNEDNVENVEGSQEVPASISSDEDQYIPFADRPFVSRFGPISRGMSLINTPTVVGPGQASQQKSSTLVGNPATETQPTNVILGRTAVPSLTLIHPLQQLVLRSVMTDQTYDHNATVYNAIPHFQSNLHTAENLGNRFTSIPQT</sequence>
<keyword evidence="10" id="KW-1185">Reference proteome</keyword>
<dbReference type="InterPro" id="IPR001841">
    <property type="entry name" value="Znf_RING"/>
</dbReference>
<proteinExistence type="predicted"/>
<evidence type="ECO:0000259" key="8">
    <source>
        <dbReference type="PROSITE" id="PS50089"/>
    </source>
</evidence>
<dbReference type="InterPro" id="IPR041523">
    <property type="entry name" value="ROQ_II"/>
</dbReference>
<dbReference type="GO" id="GO:0003725">
    <property type="term" value="F:double-stranded RNA binding"/>
    <property type="evidence" value="ECO:0007669"/>
    <property type="project" value="TreeGrafter"/>
</dbReference>
<dbReference type="GO" id="GO:0006511">
    <property type="term" value="P:ubiquitin-dependent protein catabolic process"/>
    <property type="evidence" value="ECO:0007669"/>
    <property type="project" value="TreeGrafter"/>
</dbReference>
<comment type="catalytic activity">
    <reaction evidence="1">
        <text>S-ubiquitinyl-[E2 ubiquitin-conjugating enzyme]-L-cysteine + [acceptor protein]-L-lysine = [E2 ubiquitin-conjugating enzyme]-L-cysteine + N(6)-ubiquitinyl-[acceptor protein]-L-lysine.</text>
        <dbReference type="EC" id="2.3.2.27"/>
    </reaction>
</comment>
<dbReference type="Pfam" id="PF18386">
    <property type="entry name" value="ROQ_II"/>
    <property type="match status" value="1"/>
</dbReference>
<dbReference type="PANTHER" id="PTHR13139:SF54">
    <property type="entry name" value="RING-TYPE E3 UBIQUITIN TRANSFERASE"/>
    <property type="match status" value="1"/>
</dbReference>
<dbReference type="GO" id="GO:0003729">
    <property type="term" value="F:mRNA binding"/>
    <property type="evidence" value="ECO:0007669"/>
    <property type="project" value="TreeGrafter"/>
</dbReference>
<evidence type="ECO:0000256" key="2">
    <source>
        <dbReference type="ARBA" id="ARBA00012483"/>
    </source>
</evidence>
<dbReference type="EC" id="2.3.2.27" evidence="2"/>
<evidence type="ECO:0000256" key="5">
    <source>
        <dbReference type="ARBA" id="ARBA00022833"/>
    </source>
</evidence>
<dbReference type="GO" id="GO:0008270">
    <property type="term" value="F:zinc ion binding"/>
    <property type="evidence" value="ECO:0007669"/>
    <property type="project" value="UniProtKB-KW"/>
</dbReference>
<dbReference type="GO" id="GO:0010494">
    <property type="term" value="C:cytoplasmic stress granule"/>
    <property type="evidence" value="ECO:0007669"/>
    <property type="project" value="TreeGrafter"/>
</dbReference>
<feature type="region of interest" description="Disordered" evidence="7">
    <location>
        <begin position="400"/>
        <end position="427"/>
    </location>
</feature>
<feature type="compositionally biased region" description="Polar residues" evidence="7">
    <location>
        <begin position="402"/>
        <end position="412"/>
    </location>
</feature>
<dbReference type="Proteomes" id="UP000285301">
    <property type="component" value="Unassembled WGS sequence"/>
</dbReference>
<dbReference type="AlphaFoldDB" id="A0A443RPH3"/>
<dbReference type="Gene3D" id="3.30.40.10">
    <property type="entry name" value="Zinc/RING finger domain, C3HC4 (zinc finger)"/>
    <property type="match status" value="1"/>
</dbReference>
<keyword evidence="3" id="KW-0808">Transferase</keyword>
<comment type="caution">
    <text evidence="9">The sequence shown here is derived from an EMBL/GenBank/DDBJ whole genome shotgun (WGS) entry which is preliminary data.</text>
</comment>
<dbReference type="Gene3D" id="1.20.120.1790">
    <property type="match status" value="1"/>
</dbReference>
<reference evidence="9 10" key="1">
    <citation type="journal article" date="2018" name="Gigascience">
        <title>Genomes of trombidid mites reveal novel predicted allergens and laterally-transferred genes associated with secondary metabolism.</title>
        <authorList>
            <person name="Dong X."/>
            <person name="Chaisiri K."/>
            <person name="Xia D."/>
            <person name="Armstrong S.D."/>
            <person name="Fang Y."/>
            <person name="Donnelly M.J."/>
            <person name="Kadowaki T."/>
            <person name="McGarry J.W."/>
            <person name="Darby A.C."/>
            <person name="Makepeace B.L."/>
        </authorList>
    </citation>
    <scope>NUCLEOTIDE SEQUENCE [LARGE SCALE GENOMIC DNA]</scope>
    <source>
        <strain evidence="9">UoL-WK</strain>
    </source>
</reference>
<feature type="domain" description="RING-type" evidence="8">
    <location>
        <begin position="13"/>
        <end position="50"/>
    </location>
</feature>
<gene>
    <name evidence="9" type="ORF">B4U79_15782</name>
</gene>
<dbReference type="InterPro" id="IPR013083">
    <property type="entry name" value="Znf_RING/FYVE/PHD"/>
</dbReference>
<evidence type="ECO:0000313" key="9">
    <source>
        <dbReference type="EMBL" id="RWS17118.1"/>
    </source>
</evidence>
<name>A0A443RPH3_9ACAR</name>
<dbReference type="STRING" id="1965070.A0A443RPH3"/>
<keyword evidence="5" id="KW-0862">Zinc</keyword>
<keyword evidence="4 6" id="KW-0479">Metal-binding</keyword>
<organism evidence="9 10">
    <name type="scientific">Dinothrombium tinctorium</name>
    <dbReference type="NCBI Taxonomy" id="1965070"/>
    <lineage>
        <taxon>Eukaryota</taxon>
        <taxon>Metazoa</taxon>
        <taxon>Ecdysozoa</taxon>
        <taxon>Arthropoda</taxon>
        <taxon>Chelicerata</taxon>
        <taxon>Arachnida</taxon>
        <taxon>Acari</taxon>
        <taxon>Acariformes</taxon>
        <taxon>Trombidiformes</taxon>
        <taxon>Prostigmata</taxon>
        <taxon>Anystina</taxon>
        <taxon>Parasitengona</taxon>
        <taxon>Trombidioidea</taxon>
        <taxon>Trombidiidae</taxon>
        <taxon>Dinothrombium</taxon>
    </lineage>
</organism>
<accession>A0A443RPH3</accession>
<feature type="region of interest" description="Disordered" evidence="7">
    <location>
        <begin position="518"/>
        <end position="538"/>
    </location>
</feature>
<dbReference type="EMBL" id="NCKU01000117">
    <property type="protein sequence ID" value="RWS17118.1"/>
    <property type="molecule type" value="Genomic_DNA"/>
</dbReference>
<evidence type="ECO:0000256" key="6">
    <source>
        <dbReference type="PROSITE-ProRule" id="PRU00175"/>
    </source>
</evidence>
<dbReference type="OrthoDB" id="10067217at2759"/>
<keyword evidence="4 6" id="KW-0863">Zinc-finger</keyword>
<evidence type="ECO:0000256" key="3">
    <source>
        <dbReference type="ARBA" id="ARBA00022679"/>
    </source>
</evidence>
<protein>
    <recommendedName>
        <fullName evidence="2">RING-type E3 ubiquitin transferase</fullName>
        <ecNumber evidence="2">2.3.2.27</ecNumber>
    </recommendedName>
</protein>
<dbReference type="GO" id="GO:0000209">
    <property type="term" value="P:protein polyubiquitination"/>
    <property type="evidence" value="ECO:0007669"/>
    <property type="project" value="TreeGrafter"/>
</dbReference>
<dbReference type="SMART" id="SM00184">
    <property type="entry name" value="RING"/>
    <property type="match status" value="1"/>
</dbReference>
<dbReference type="SUPFAM" id="SSF57850">
    <property type="entry name" value="RING/U-box"/>
    <property type="match status" value="1"/>
</dbReference>
<evidence type="ECO:0000256" key="7">
    <source>
        <dbReference type="SAM" id="MobiDB-lite"/>
    </source>
</evidence>
<dbReference type="PROSITE" id="PS50089">
    <property type="entry name" value="ZF_RING_2"/>
    <property type="match status" value="1"/>
</dbReference>
<dbReference type="GO" id="GO:0061630">
    <property type="term" value="F:ubiquitin protein ligase activity"/>
    <property type="evidence" value="ECO:0007669"/>
    <property type="project" value="UniProtKB-EC"/>
</dbReference>
<dbReference type="GO" id="GO:0035613">
    <property type="term" value="F:RNA stem-loop binding"/>
    <property type="evidence" value="ECO:0007669"/>
    <property type="project" value="TreeGrafter"/>
</dbReference>
<dbReference type="PANTHER" id="PTHR13139">
    <property type="entry name" value="RING FINGER AND CCCH-TYPE ZINC FINGER DOMAIN-CONTAINING PROTEIN"/>
    <property type="match status" value="1"/>
</dbReference>
<evidence type="ECO:0000256" key="1">
    <source>
        <dbReference type="ARBA" id="ARBA00000900"/>
    </source>
</evidence>
<evidence type="ECO:0000256" key="4">
    <source>
        <dbReference type="ARBA" id="ARBA00022771"/>
    </source>
</evidence>
<dbReference type="Pfam" id="PF21206">
    <property type="entry name" value="Roquin_1_2-like_ROQ"/>
    <property type="match status" value="1"/>
</dbReference>